<feature type="domain" description="GIT Spa2 homology (SHD)" evidence="3">
    <location>
        <begin position="204"/>
        <end position="236"/>
    </location>
</feature>
<feature type="region of interest" description="Disordered" evidence="2">
    <location>
        <begin position="174"/>
        <end position="196"/>
    </location>
</feature>
<dbReference type="InterPro" id="IPR039892">
    <property type="entry name" value="Spa2/Sph1"/>
</dbReference>
<name>A0A4S2MVW9_9PEZI</name>
<dbReference type="GO" id="GO:1902716">
    <property type="term" value="C:cell cortex of growing cell tip"/>
    <property type="evidence" value="ECO:0007669"/>
    <property type="project" value="TreeGrafter"/>
</dbReference>
<evidence type="ECO:0000313" key="5">
    <source>
        <dbReference type="Proteomes" id="UP000298138"/>
    </source>
</evidence>
<dbReference type="InterPro" id="IPR013724">
    <property type="entry name" value="GIT_SHD"/>
</dbReference>
<feature type="region of interest" description="Disordered" evidence="2">
    <location>
        <begin position="238"/>
        <end position="420"/>
    </location>
</feature>
<evidence type="ECO:0000256" key="2">
    <source>
        <dbReference type="SAM" id="MobiDB-lite"/>
    </source>
</evidence>
<dbReference type="Pfam" id="PF23742">
    <property type="entry name" value="VBS_C3G9"/>
    <property type="match status" value="1"/>
</dbReference>
<dbReference type="Pfam" id="PF08518">
    <property type="entry name" value="GIT_SHD"/>
    <property type="match status" value="2"/>
</dbReference>
<protein>
    <recommendedName>
        <fullName evidence="3">GIT Spa2 homology (SHD) domain-containing protein</fullName>
    </recommendedName>
</protein>
<feature type="compositionally biased region" description="Acidic residues" evidence="2">
    <location>
        <begin position="370"/>
        <end position="382"/>
    </location>
</feature>
<proteinExistence type="predicted"/>
<dbReference type="GO" id="GO:0005078">
    <property type="term" value="F:MAP-kinase scaffold activity"/>
    <property type="evidence" value="ECO:0007669"/>
    <property type="project" value="TreeGrafter"/>
</dbReference>
<feature type="compositionally biased region" description="Polar residues" evidence="2">
    <location>
        <begin position="94"/>
        <end position="105"/>
    </location>
</feature>
<dbReference type="EMBL" id="ML220123">
    <property type="protein sequence ID" value="TGZ80666.1"/>
    <property type="molecule type" value="Genomic_DNA"/>
</dbReference>
<accession>A0A4S2MVW9</accession>
<evidence type="ECO:0000259" key="3">
    <source>
        <dbReference type="SMART" id="SM00555"/>
    </source>
</evidence>
<dbReference type="PANTHER" id="PTHR21601">
    <property type="entry name" value="SPA2 PROTEIN"/>
    <property type="match status" value="1"/>
</dbReference>
<dbReference type="InParanoid" id="A0A4S2MVW9"/>
<feature type="compositionally biased region" description="Low complexity" evidence="2">
    <location>
        <begin position="271"/>
        <end position="280"/>
    </location>
</feature>
<evidence type="ECO:0000256" key="1">
    <source>
        <dbReference type="SAM" id="Coils"/>
    </source>
</evidence>
<keyword evidence="1" id="KW-0175">Coiled coil</keyword>
<dbReference type="AlphaFoldDB" id="A0A4S2MVW9"/>
<dbReference type="STRING" id="341454.A0A4S2MVW9"/>
<dbReference type="PANTHER" id="PTHR21601:SF0">
    <property type="entry name" value="PROTEIN SPA2-RELATED"/>
    <property type="match status" value="1"/>
</dbReference>
<reference evidence="4 5" key="1">
    <citation type="submission" date="2019-04" db="EMBL/GenBank/DDBJ databases">
        <title>Comparative genomics and transcriptomics to analyze fruiting body development in filamentous ascomycetes.</title>
        <authorList>
            <consortium name="DOE Joint Genome Institute"/>
            <person name="Lutkenhaus R."/>
            <person name="Traeger S."/>
            <person name="Breuer J."/>
            <person name="Kuo A."/>
            <person name="Lipzen A."/>
            <person name="Pangilinan J."/>
            <person name="Dilworth D."/>
            <person name="Sandor L."/>
            <person name="Poggeler S."/>
            <person name="Barry K."/>
            <person name="Grigoriev I.V."/>
            <person name="Nowrousian M."/>
        </authorList>
    </citation>
    <scope>NUCLEOTIDE SEQUENCE [LARGE SCALE GENOMIC DNA]</scope>
    <source>
        <strain evidence="4 5">CBS 389.68</strain>
    </source>
</reference>
<dbReference type="GO" id="GO:0005826">
    <property type="term" value="C:actomyosin contractile ring"/>
    <property type="evidence" value="ECO:0007669"/>
    <property type="project" value="TreeGrafter"/>
</dbReference>
<dbReference type="InterPro" id="IPR056439">
    <property type="entry name" value="VBS_C3G9"/>
</dbReference>
<feature type="coiled-coil region" evidence="1">
    <location>
        <begin position="542"/>
        <end position="618"/>
    </location>
</feature>
<dbReference type="SMART" id="SM00555">
    <property type="entry name" value="GIT"/>
    <property type="match status" value="2"/>
</dbReference>
<feature type="compositionally biased region" description="Polar residues" evidence="2">
    <location>
        <begin position="35"/>
        <end position="48"/>
    </location>
</feature>
<evidence type="ECO:0000313" key="4">
    <source>
        <dbReference type="EMBL" id="TGZ80666.1"/>
    </source>
</evidence>
<feature type="compositionally biased region" description="Polar residues" evidence="2">
    <location>
        <begin position="357"/>
        <end position="368"/>
    </location>
</feature>
<feature type="region of interest" description="Disordered" evidence="2">
    <location>
        <begin position="1"/>
        <end position="105"/>
    </location>
</feature>
<feature type="compositionally biased region" description="Pro residues" evidence="2">
    <location>
        <begin position="7"/>
        <end position="19"/>
    </location>
</feature>
<dbReference type="Proteomes" id="UP000298138">
    <property type="component" value="Unassembled WGS sequence"/>
</dbReference>
<feature type="domain" description="GIT Spa2 homology (SHD)" evidence="3">
    <location>
        <begin position="148"/>
        <end position="178"/>
    </location>
</feature>
<gene>
    <name evidence="4" type="ORF">EX30DRAFT_47584</name>
</gene>
<organism evidence="4 5">
    <name type="scientific">Ascodesmis nigricans</name>
    <dbReference type="NCBI Taxonomy" id="341454"/>
    <lineage>
        <taxon>Eukaryota</taxon>
        <taxon>Fungi</taxon>
        <taxon>Dikarya</taxon>
        <taxon>Ascomycota</taxon>
        <taxon>Pezizomycotina</taxon>
        <taxon>Pezizomycetes</taxon>
        <taxon>Pezizales</taxon>
        <taxon>Ascodesmidaceae</taxon>
        <taxon>Ascodesmis</taxon>
    </lineage>
</organism>
<keyword evidence="5" id="KW-1185">Reference proteome</keyword>
<dbReference type="OrthoDB" id="5588096at2759"/>
<feature type="compositionally biased region" description="Basic and acidic residues" evidence="2">
    <location>
        <begin position="405"/>
        <end position="420"/>
    </location>
</feature>
<sequence length="854" mass="92092">MADTNQQPPPGDLSPPRPPSTSTSVFGGPPPPQNPRNLSISMNNSPNVPRSALSPAGSEWSGISNYNGPGPMRNGTPGPHSPGMNGRPSPPSSIARSSDGTGVYSSLEGRQTMKTILMEEELAVHHVALFRMLQPYLAEKGSARPNKARDKLLRLSSIQFQELSTDVYDELQRRSEGDLPGGPPPGHPTHLLPKDEFHPKRNHAREKLSTLPIETFQNLATDVFCELERRFPQFQSGLLSPTHSMDGRNMIPPMRIGSPGPGGMPLPPRVGSPGPRRMGSPGPGMMRGPGGPPGPYGPGPNGYPRGPPPPRGPDGRPMQPYRPPGAQRSPMGPGGPPPPGPGMEGPNSLGRPLPRGLQSNTIVPNKSTMVEDDDDGLEDEHGDSDAFGLENKMNGKRNTHSTVSGKRESTASRGGNEADKKLIAEYRSKIESLEEKVQNLESQVEEKEDELQQVRQDERKANDLLNEKRDELEDLRLDLEGKLADAESLNSNLRDEINKIKDDSAARERGLLDQIDDLNVTASAAAAAAAAGAMSGKPSGEEEELRRQIAELQADLREQEEVTEEVRREAVEFLTQMRTLSQQQDAAISREQTLESKISLLQDEIKDWKQRYAKAKTTIRSIRASSMGLQVPSSSSVLLGGKDGQNLVDTRGAVKAVYLTKFQLSIDELLRVARSINFAQSMEQVKNVVSATRDITGSLAEADATPEVKKLKQRVSATANNLTTAAKNHATGAGLSPVSLLDAAASHLTASVIELIKVVKLRPTMEGEEDIQEEEDEYLASANTIIDDEEMVMSPVSSKAGDVGFGSAGGGGVNGNAVGGYNQYNYTGNQGFAEEEGMRVGMDVFPRPPTRTSR</sequence>